<dbReference type="InterPro" id="IPR000792">
    <property type="entry name" value="Tscrpt_reg_LuxR_C"/>
</dbReference>
<proteinExistence type="predicted"/>
<feature type="region of interest" description="Disordered" evidence="4">
    <location>
        <begin position="191"/>
        <end position="221"/>
    </location>
</feature>
<evidence type="ECO:0000259" key="5">
    <source>
        <dbReference type="PROSITE" id="PS50043"/>
    </source>
</evidence>
<organism evidence="6 7">
    <name type="scientific">Streptomyces catenulae</name>
    <dbReference type="NCBI Taxonomy" id="66875"/>
    <lineage>
        <taxon>Bacteria</taxon>
        <taxon>Bacillati</taxon>
        <taxon>Actinomycetota</taxon>
        <taxon>Actinomycetes</taxon>
        <taxon>Kitasatosporales</taxon>
        <taxon>Streptomycetaceae</taxon>
        <taxon>Streptomyces</taxon>
    </lineage>
</organism>
<sequence>MSAAVTSSLSQNAADRIRIAIVSPDILARIKQVFADKNLDVDIVHMPYVEVEVRPVGGAPTTDRPVPEAVPDRRTGGLIRRGPRAARRLCAEYRLHVVGQSGETGPAAEPPSHHEPDPAPERPESSGPEESSLSRRQHEVMALVSRGARNAEIAERLRLSEKTVKNHLNRIFRQLGANSRVEAVVLWQRGQRDQRSGATPPSAAQRIGPASPVPIASSESRRRVTAVASAVPSSATFSRAWSARSAADHWDPSGHGILDRPARANAS</sequence>
<protein>
    <submittedName>
        <fullName evidence="6">LuxR C-terminal-related transcriptional regulator</fullName>
    </submittedName>
</protein>
<dbReference type="Gene3D" id="1.10.10.10">
    <property type="entry name" value="Winged helix-like DNA-binding domain superfamily/Winged helix DNA-binding domain"/>
    <property type="match status" value="1"/>
</dbReference>
<keyword evidence="3" id="KW-0804">Transcription</keyword>
<comment type="caution">
    <text evidence="6">The sequence shown here is derived from an EMBL/GenBank/DDBJ whole genome shotgun (WGS) entry which is preliminary data.</text>
</comment>
<dbReference type="PROSITE" id="PS50043">
    <property type="entry name" value="HTH_LUXR_2"/>
    <property type="match status" value="1"/>
</dbReference>
<keyword evidence="2" id="KW-0238">DNA-binding</keyword>
<keyword evidence="1" id="KW-0805">Transcription regulation</keyword>
<dbReference type="PRINTS" id="PR00038">
    <property type="entry name" value="HTHLUXR"/>
</dbReference>
<dbReference type="SMART" id="SM00421">
    <property type="entry name" value="HTH_LUXR"/>
    <property type="match status" value="1"/>
</dbReference>
<dbReference type="SUPFAM" id="SSF46894">
    <property type="entry name" value="C-terminal effector domain of the bipartite response regulators"/>
    <property type="match status" value="1"/>
</dbReference>
<keyword evidence="7" id="KW-1185">Reference proteome</keyword>
<dbReference type="InterPro" id="IPR016032">
    <property type="entry name" value="Sig_transdc_resp-reg_C-effctor"/>
</dbReference>
<evidence type="ECO:0000313" key="6">
    <source>
        <dbReference type="EMBL" id="MEU3708571.1"/>
    </source>
</evidence>
<evidence type="ECO:0000256" key="2">
    <source>
        <dbReference type="ARBA" id="ARBA00023125"/>
    </source>
</evidence>
<dbReference type="Proteomes" id="UP001550853">
    <property type="component" value="Unassembled WGS sequence"/>
</dbReference>
<feature type="region of interest" description="Disordered" evidence="4">
    <location>
        <begin position="101"/>
        <end position="137"/>
    </location>
</feature>
<feature type="domain" description="HTH luxR-type" evidence="5">
    <location>
        <begin position="126"/>
        <end position="191"/>
    </location>
</feature>
<dbReference type="EMBL" id="JBEZVI010000001">
    <property type="protein sequence ID" value="MEU3708571.1"/>
    <property type="molecule type" value="Genomic_DNA"/>
</dbReference>
<dbReference type="PANTHER" id="PTHR44688:SF16">
    <property type="entry name" value="DNA-BINDING TRANSCRIPTIONAL ACTIVATOR DEVR_DOSR"/>
    <property type="match status" value="1"/>
</dbReference>
<gene>
    <name evidence="6" type="ORF">AB0E61_00545</name>
</gene>
<feature type="region of interest" description="Disordered" evidence="4">
    <location>
        <begin position="234"/>
        <end position="267"/>
    </location>
</feature>
<feature type="compositionally biased region" description="Basic and acidic residues" evidence="4">
    <location>
        <begin position="246"/>
        <end position="267"/>
    </location>
</feature>
<feature type="compositionally biased region" description="Basic and acidic residues" evidence="4">
    <location>
        <begin position="111"/>
        <end position="124"/>
    </location>
</feature>
<reference evidence="6 7" key="1">
    <citation type="submission" date="2024-06" db="EMBL/GenBank/DDBJ databases">
        <title>The Natural Products Discovery Center: Release of the First 8490 Sequenced Strains for Exploring Actinobacteria Biosynthetic Diversity.</title>
        <authorList>
            <person name="Kalkreuter E."/>
            <person name="Kautsar S.A."/>
            <person name="Yang D."/>
            <person name="Bader C.D."/>
            <person name="Teijaro C.N."/>
            <person name="Fluegel L."/>
            <person name="Davis C.M."/>
            <person name="Simpson J.R."/>
            <person name="Lauterbach L."/>
            <person name="Steele A.D."/>
            <person name="Gui C."/>
            <person name="Meng S."/>
            <person name="Li G."/>
            <person name="Viehrig K."/>
            <person name="Ye F."/>
            <person name="Su P."/>
            <person name="Kiefer A.F."/>
            <person name="Nichols A."/>
            <person name="Cepeda A.J."/>
            <person name="Yan W."/>
            <person name="Fan B."/>
            <person name="Jiang Y."/>
            <person name="Adhikari A."/>
            <person name="Zheng C.-J."/>
            <person name="Schuster L."/>
            <person name="Cowan T.M."/>
            <person name="Smanski M.J."/>
            <person name="Chevrette M.G."/>
            <person name="De Carvalho L.P.S."/>
            <person name="Shen B."/>
        </authorList>
    </citation>
    <scope>NUCLEOTIDE SEQUENCE [LARGE SCALE GENOMIC DNA]</scope>
    <source>
        <strain evidence="6 7">NPDC033039</strain>
    </source>
</reference>
<evidence type="ECO:0000313" key="7">
    <source>
        <dbReference type="Proteomes" id="UP001550853"/>
    </source>
</evidence>
<name>A0ABV2YSW1_9ACTN</name>
<evidence type="ECO:0000256" key="1">
    <source>
        <dbReference type="ARBA" id="ARBA00023015"/>
    </source>
</evidence>
<evidence type="ECO:0000256" key="3">
    <source>
        <dbReference type="ARBA" id="ARBA00023163"/>
    </source>
</evidence>
<dbReference type="Pfam" id="PF00196">
    <property type="entry name" value="GerE"/>
    <property type="match status" value="1"/>
</dbReference>
<dbReference type="PANTHER" id="PTHR44688">
    <property type="entry name" value="DNA-BINDING TRANSCRIPTIONAL ACTIVATOR DEVR_DOSR"/>
    <property type="match status" value="1"/>
</dbReference>
<dbReference type="RefSeq" id="WP_030282417.1">
    <property type="nucleotide sequence ID" value="NZ_JBEZVI010000001.1"/>
</dbReference>
<evidence type="ECO:0000256" key="4">
    <source>
        <dbReference type="SAM" id="MobiDB-lite"/>
    </source>
</evidence>
<feature type="region of interest" description="Disordered" evidence="4">
    <location>
        <begin position="55"/>
        <end position="78"/>
    </location>
</feature>
<dbReference type="InterPro" id="IPR036388">
    <property type="entry name" value="WH-like_DNA-bd_sf"/>
</dbReference>
<dbReference type="CDD" id="cd06170">
    <property type="entry name" value="LuxR_C_like"/>
    <property type="match status" value="1"/>
</dbReference>
<accession>A0ABV2YSW1</accession>